<keyword evidence="3" id="KW-1185">Reference proteome</keyword>
<evidence type="ECO:0000313" key="2">
    <source>
        <dbReference type="EMBL" id="EEW24822.1"/>
    </source>
</evidence>
<dbReference type="EMBL" id="ACYY01000014">
    <property type="protein sequence ID" value="EEW24822.1"/>
    <property type="molecule type" value="Genomic_DNA"/>
</dbReference>
<name>C8S2F1_9RHOB</name>
<dbReference type="eggNOG" id="ENOG502Z84M">
    <property type="taxonomic scope" value="Bacteria"/>
</dbReference>
<accession>C8S2F1</accession>
<dbReference type="RefSeq" id="WP_008030987.1">
    <property type="nucleotide sequence ID" value="NZ_ACYY01000014.1"/>
</dbReference>
<evidence type="ECO:0000313" key="3">
    <source>
        <dbReference type="Proteomes" id="UP000010121"/>
    </source>
</evidence>
<gene>
    <name evidence="2" type="ORF">Rsw2DRAFT_2229</name>
</gene>
<feature type="transmembrane region" description="Helical" evidence="1">
    <location>
        <begin position="56"/>
        <end position="77"/>
    </location>
</feature>
<dbReference type="OrthoDB" id="7833467at2"/>
<protein>
    <submittedName>
        <fullName evidence="2">Uncharacterized protein</fullName>
    </submittedName>
</protein>
<keyword evidence="1" id="KW-0472">Membrane</keyword>
<keyword evidence="1" id="KW-1133">Transmembrane helix</keyword>
<feature type="transmembrane region" description="Helical" evidence="1">
    <location>
        <begin position="28"/>
        <end position="47"/>
    </location>
</feature>
<reference evidence="2 3" key="1">
    <citation type="submission" date="2009-08" db="EMBL/GenBank/DDBJ databases">
        <title>The draft genome of Rhodobacter sp. SW2.</title>
        <authorList>
            <consortium name="US DOE Joint Genome Institute (JGI-PGF)"/>
            <person name="Lucas S."/>
            <person name="Copeland A."/>
            <person name="Lapidus A."/>
            <person name="Glavina del Rio T."/>
            <person name="Tice H."/>
            <person name="Bruce D."/>
            <person name="Goodwin L."/>
            <person name="Pitluck S."/>
            <person name="Larimer F."/>
            <person name="Land M.L."/>
            <person name="Hauser L."/>
            <person name="Emerson D."/>
        </authorList>
    </citation>
    <scope>NUCLEOTIDE SEQUENCE [LARGE SCALE GENOMIC DNA]</scope>
    <source>
        <strain evidence="2 3">SW2</strain>
    </source>
</reference>
<dbReference type="Proteomes" id="UP000010121">
    <property type="component" value="Unassembled WGS sequence"/>
</dbReference>
<sequence>MAEPSEKPKVKPLVLTPKPDSGFGATELVAALLSLIWVVAVIAYVLLSPRAEGEGVLGLVMALLVVFLPLALIWVAVTTLRTVHGLRAEAARLQAAVEAMRHAYVAGQQGGAGGLKPSVEKKLDEIAAAQRQTETALARFSTRRDGALSVPSADRKAALVPSRATQTDEQPALALGTPAEDMRAPLSVTDFIRALQFPENPDDKDGFRALRLALEDRNVAKLIRSAQDVLTLLAQEGIYMDDLKPDRARPEIWRRFATGERGRAVAGLGGIRDRSSLALTASRMREDPVFRDAAHHFLRTFDKIFAEFEKSASDAELSDLSETRTARAFMLFGRVTGTFD</sequence>
<dbReference type="STRING" id="371731.Rsw2DRAFT_2229"/>
<keyword evidence="1" id="KW-0812">Transmembrane</keyword>
<evidence type="ECO:0000256" key="1">
    <source>
        <dbReference type="SAM" id="Phobius"/>
    </source>
</evidence>
<proteinExistence type="predicted"/>
<organism evidence="2 3">
    <name type="scientific">Rhodobacter ferrooxidans</name>
    <dbReference type="NCBI Taxonomy" id="371731"/>
    <lineage>
        <taxon>Bacteria</taxon>
        <taxon>Pseudomonadati</taxon>
        <taxon>Pseudomonadota</taxon>
        <taxon>Alphaproteobacteria</taxon>
        <taxon>Rhodobacterales</taxon>
        <taxon>Rhodobacter group</taxon>
        <taxon>Rhodobacter</taxon>
    </lineage>
</organism>
<comment type="caution">
    <text evidence="2">The sequence shown here is derived from an EMBL/GenBank/DDBJ whole genome shotgun (WGS) entry which is preliminary data.</text>
</comment>
<dbReference type="AlphaFoldDB" id="C8S2F1"/>